<feature type="coiled-coil region" evidence="1">
    <location>
        <begin position="92"/>
        <end position="154"/>
    </location>
</feature>
<keyword evidence="1" id="KW-0175">Coiled coil</keyword>
<protein>
    <submittedName>
        <fullName evidence="2">AlNc14C8G1099 protein</fullName>
    </submittedName>
</protein>
<organism evidence="2">
    <name type="scientific">Albugo laibachii Nc14</name>
    <dbReference type="NCBI Taxonomy" id="890382"/>
    <lineage>
        <taxon>Eukaryota</taxon>
        <taxon>Sar</taxon>
        <taxon>Stramenopiles</taxon>
        <taxon>Oomycota</taxon>
        <taxon>Peronosporomycetes</taxon>
        <taxon>Albuginales</taxon>
        <taxon>Albuginaceae</taxon>
        <taxon>Albugo</taxon>
    </lineage>
</organism>
<name>F0W226_9STRA</name>
<sequence length="163" mass="19154">MTRHFAMARNMRSCIQETEKEIEECKTELKKCQEDVTEVLKAVEDLTVQACGLHVRKKELSLDEEMIDRVETDAVSANILAQKRLREIGGNNSSMQKALQRAKADLERVREEESKVMKEEQERDEEHERLLLVLRQTREKIVILQNEYHKVSQRKADVDKMKM</sequence>
<proteinExistence type="predicted"/>
<evidence type="ECO:0000313" key="2">
    <source>
        <dbReference type="EMBL" id="CCA15105.1"/>
    </source>
</evidence>
<reference evidence="2" key="1">
    <citation type="journal article" date="2011" name="PLoS Biol.">
        <title>Gene gain and loss during evolution of obligate parasitism in the white rust pathogen of Arabidopsis thaliana.</title>
        <authorList>
            <person name="Kemen E."/>
            <person name="Gardiner A."/>
            <person name="Schultz-Larsen T."/>
            <person name="Kemen A.C."/>
            <person name="Balmuth A.L."/>
            <person name="Robert-Seilaniantz A."/>
            <person name="Bailey K."/>
            <person name="Holub E."/>
            <person name="Studholme D.J."/>
            <person name="Maclean D."/>
            <person name="Jones J.D."/>
        </authorList>
    </citation>
    <scope>NUCLEOTIDE SEQUENCE</scope>
</reference>
<feature type="coiled-coil region" evidence="1">
    <location>
        <begin position="8"/>
        <end position="42"/>
    </location>
</feature>
<evidence type="ECO:0000256" key="1">
    <source>
        <dbReference type="SAM" id="Coils"/>
    </source>
</evidence>
<dbReference type="HOGENOM" id="CLU_1630048_0_0_1"/>
<dbReference type="EMBL" id="FR824053">
    <property type="protein sequence ID" value="CCA15105.1"/>
    <property type="molecule type" value="Genomic_DNA"/>
</dbReference>
<gene>
    <name evidence="2" type="primary">AlNc14C8G1099</name>
    <name evidence="2" type="ORF">ALNC14_012480</name>
</gene>
<dbReference type="AlphaFoldDB" id="F0W226"/>
<reference evidence="2" key="2">
    <citation type="submission" date="2011-02" db="EMBL/GenBank/DDBJ databases">
        <authorList>
            <person name="MacLean D."/>
        </authorList>
    </citation>
    <scope>NUCLEOTIDE SEQUENCE</scope>
</reference>
<accession>F0W226</accession>